<dbReference type="InterPro" id="IPR029063">
    <property type="entry name" value="SAM-dependent_MTases_sf"/>
</dbReference>
<evidence type="ECO:0000256" key="1">
    <source>
        <dbReference type="SAM" id="MobiDB-lite"/>
    </source>
</evidence>
<gene>
    <name evidence="2" type="ORF">SAPIO_CDS9278</name>
</gene>
<evidence type="ECO:0000313" key="3">
    <source>
        <dbReference type="Proteomes" id="UP000028545"/>
    </source>
</evidence>
<feature type="region of interest" description="Disordered" evidence="1">
    <location>
        <begin position="1"/>
        <end position="39"/>
    </location>
</feature>
<keyword evidence="3" id="KW-1185">Reference proteome</keyword>
<evidence type="ECO:0008006" key="4">
    <source>
        <dbReference type="Google" id="ProtNLM"/>
    </source>
</evidence>
<dbReference type="OMA" id="DAFAIFP"/>
<dbReference type="HOGENOM" id="CLU_1128988_0_0_1"/>
<name>A0A084FYQ7_PSEDA</name>
<protein>
    <recommendedName>
        <fullName evidence="4">Methyltransferase domain-containing protein</fullName>
    </recommendedName>
</protein>
<dbReference type="VEuPathDB" id="FungiDB:SAPIO_CDS9278"/>
<dbReference type="SUPFAM" id="SSF53335">
    <property type="entry name" value="S-adenosyl-L-methionine-dependent methyltransferases"/>
    <property type="match status" value="1"/>
</dbReference>
<dbReference type="Proteomes" id="UP000028545">
    <property type="component" value="Unassembled WGS sequence"/>
</dbReference>
<dbReference type="KEGG" id="sapo:SAPIO_CDS9278"/>
<reference evidence="2 3" key="1">
    <citation type="journal article" date="2014" name="Genome Announc.">
        <title>Draft genome sequence of the pathogenic fungus Scedosporium apiospermum.</title>
        <authorList>
            <person name="Vandeputte P."/>
            <person name="Ghamrawi S."/>
            <person name="Rechenmann M."/>
            <person name="Iltis A."/>
            <person name="Giraud S."/>
            <person name="Fleury M."/>
            <person name="Thornton C."/>
            <person name="Delhaes L."/>
            <person name="Meyer W."/>
            <person name="Papon N."/>
            <person name="Bouchara J.P."/>
        </authorList>
    </citation>
    <scope>NUCLEOTIDE SEQUENCE [LARGE SCALE GENOMIC DNA]</scope>
    <source>
        <strain evidence="2 3">IHEM 14462</strain>
    </source>
</reference>
<dbReference type="GeneID" id="27728350"/>
<evidence type="ECO:0000313" key="2">
    <source>
        <dbReference type="EMBL" id="KEZ40219.1"/>
    </source>
</evidence>
<dbReference type="RefSeq" id="XP_016640018.1">
    <property type="nucleotide sequence ID" value="XM_016790715.1"/>
</dbReference>
<sequence>MPADSEVAERDDSPARESIHSSRDLPPIEAASEPGEEDEFLAEGYDVSSVATTSVTSTVYAHTDMGNRCALKPGGWIELQELHGAPFCDDGTMLPNDPVKRMYDLAGEAFSTFGMNTTLPANLEPLLRAAGFENIQCHVKKVPIGVWAKDKTLRLVGMYQKLAVVDIMPTFAGRPFEALGMSQVESQVVLAMARKALEDTEVHRYFNYYFWYAQKPGGGVGKE</sequence>
<dbReference type="OrthoDB" id="2013972at2759"/>
<dbReference type="EMBL" id="JOWA01000132">
    <property type="protein sequence ID" value="KEZ40219.1"/>
    <property type="molecule type" value="Genomic_DNA"/>
</dbReference>
<comment type="caution">
    <text evidence="2">The sequence shown here is derived from an EMBL/GenBank/DDBJ whole genome shotgun (WGS) entry which is preliminary data.</text>
</comment>
<dbReference type="AlphaFoldDB" id="A0A084FYQ7"/>
<accession>A0A084FYQ7</accession>
<feature type="compositionally biased region" description="Basic and acidic residues" evidence="1">
    <location>
        <begin position="7"/>
        <end position="23"/>
    </location>
</feature>
<proteinExistence type="predicted"/>
<organism evidence="2 3">
    <name type="scientific">Pseudallescheria apiosperma</name>
    <name type="common">Scedosporium apiospermum</name>
    <dbReference type="NCBI Taxonomy" id="563466"/>
    <lineage>
        <taxon>Eukaryota</taxon>
        <taxon>Fungi</taxon>
        <taxon>Dikarya</taxon>
        <taxon>Ascomycota</taxon>
        <taxon>Pezizomycotina</taxon>
        <taxon>Sordariomycetes</taxon>
        <taxon>Hypocreomycetidae</taxon>
        <taxon>Microascales</taxon>
        <taxon>Microascaceae</taxon>
        <taxon>Scedosporium</taxon>
    </lineage>
</organism>